<dbReference type="NCBIfam" id="TIGR00125">
    <property type="entry name" value="cyt_tran_rel"/>
    <property type="match status" value="1"/>
</dbReference>
<protein>
    <submittedName>
        <fullName evidence="4">Adenylyltransferase/cytidyltransferase family protein</fullName>
    </submittedName>
</protein>
<sequence>MKKYKTGLVLGRFQTFHKGHEYIINKALEVCSKVLVFIGSSDKDGTQENPFSYELRKKLIKKIYENEIKKNQLVIFPLADLGAGNVTEWGDYLFNEAEKLIGKVDCIVYGKESKCQSWFSEEIRTSVNFIPVSRDDVKINASTLRKYMKENNFEKWKKFINEKNWDEFEKMREILIGI</sequence>
<feature type="domain" description="Cytidyltransferase-like" evidence="3">
    <location>
        <begin position="9"/>
        <end position="146"/>
    </location>
</feature>
<dbReference type="EMBL" id="CP165647">
    <property type="protein sequence ID" value="XDU62978.1"/>
    <property type="molecule type" value="Genomic_DNA"/>
</dbReference>
<dbReference type="PANTHER" id="PTHR21342">
    <property type="entry name" value="PHOSPHOPANTETHEINE ADENYLYLTRANSFERASE"/>
    <property type="match status" value="1"/>
</dbReference>
<dbReference type="PANTHER" id="PTHR21342:SF0">
    <property type="entry name" value="BIFUNCTIONAL NMN ADENYLYLTRANSFERASE_NUDIX HYDROLASE"/>
    <property type="match status" value="1"/>
</dbReference>
<dbReference type="InterPro" id="IPR014729">
    <property type="entry name" value="Rossmann-like_a/b/a_fold"/>
</dbReference>
<reference evidence="4" key="1">
    <citation type="submission" date="2024-07" db="EMBL/GenBank/DDBJ databases">
        <authorList>
            <person name="Li X.-J."/>
            <person name="Wang X."/>
        </authorList>
    </citation>
    <scope>NUCLEOTIDE SEQUENCE</scope>
    <source>
        <strain evidence="4">HSP-536</strain>
    </source>
</reference>
<dbReference type="KEGG" id="lala:AB8B28_03755"/>
<gene>
    <name evidence="4" type="ORF">AB8B28_03755</name>
</gene>
<dbReference type="InterPro" id="IPR004821">
    <property type="entry name" value="Cyt_trans-like"/>
</dbReference>
<evidence type="ECO:0000313" key="4">
    <source>
        <dbReference type="EMBL" id="XDU62978.1"/>
    </source>
</evidence>
<evidence type="ECO:0000256" key="2">
    <source>
        <dbReference type="ARBA" id="ARBA00022695"/>
    </source>
</evidence>
<accession>A0AB39V5L9</accession>
<name>A0AB39V5L9_9FUSO</name>
<dbReference type="GO" id="GO:0016779">
    <property type="term" value="F:nucleotidyltransferase activity"/>
    <property type="evidence" value="ECO:0007669"/>
    <property type="project" value="UniProtKB-KW"/>
</dbReference>
<organism evidence="4">
    <name type="scientific">Leptotrichia alba</name>
    <dbReference type="NCBI Taxonomy" id="3239304"/>
    <lineage>
        <taxon>Bacteria</taxon>
        <taxon>Fusobacteriati</taxon>
        <taxon>Fusobacteriota</taxon>
        <taxon>Fusobacteriia</taxon>
        <taxon>Fusobacteriales</taxon>
        <taxon>Leptotrichiaceae</taxon>
        <taxon>Leptotrichia</taxon>
    </lineage>
</organism>
<keyword evidence="1" id="KW-0808">Transferase</keyword>
<evidence type="ECO:0000259" key="3">
    <source>
        <dbReference type="Pfam" id="PF01467"/>
    </source>
</evidence>
<keyword evidence="2 4" id="KW-0548">Nucleotidyltransferase</keyword>
<evidence type="ECO:0000256" key="1">
    <source>
        <dbReference type="ARBA" id="ARBA00022679"/>
    </source>
</evidence>
<dbReference type="SUPFAM" id="SSF52374">
    <property type="entry name" value="Nucleotidylyl transferase"/>
    <property type="match status" value="1"/>
</dbReference>
<dbReference type="RefSeq" id="WP_369716889.1">
    <property type="nucleotide sequence ID" value="NZ_CP165647.1"/>
</dbReference>
<dbReference type="Gene3D" id="3.40.50.620">
    <property type="entry name" value="HUPs"/>
    <property type="match status" value="1"/>
</dbReference>
<proteinExistence type="predicted"/>
<dbReference type="Pfam" id="PF01467">
    <property type="entry name" value="CTP_transf_like"/>
    <property type="match status" value="1"/>
</dbReference>
<dbReference type="AlphaFoldDB" id="A0AB39V5L9"/>